<keyword evidence="4 14" id="KW-0808">Transferase</keyword>
<keyword evidence="19" id="KW-1185">Reference proteome</keyword>
<dbReference type="FunFam" id="3.40.50.12160:FF:000001">
    <property type="entry name" value="tRNA-2-methylthio-N(6)-dimethylallyladenosine synthase"/>
    <property type="match status" value="1"/>
</dbReference>
<protein>
    <recommendedName>
        <fullName evidence="10 14">tRNA-2-methylthio-N(6)-dimethylallyladenosine synthase</fullName>
        <ecNumber evidence="10 14">2.8.4.3</ecNumber>
    </recommendedName>
    <alternativeName>
        <fullName evidence="14">(Dimethylallyl)adenosine tRNA methylthiotransferase MiaB</fullName>
    </alternativeName>
    <alternativeName>
        <fullName evidence="14">tRNA-i(6)A37 methylthiotransferase</fullName>
    </alternativeName>
</protein>
<keyword evidence="3 14" id="KW-0963">Cytoplasm</keyword>
<dbReference type="Pfam" id="PF04055">
    <property type="entry name" value="Radical_SAM"/>
    <property type="match status" value="1"/>
</dbReference>
<dbReference type="EC" id="2.8.4.3" evidence="10 14"/>
<comment type="catalytic activity">
    <reaction evidence="11">
        <text>N(6)-dimethylallyladenosine(37) in tRNA + (sulfur carrier)-SH + AH2 + S-adenosyl-L-methionine = 2-thio-N(6)-dimethylallyladenosine(37) in tRNA + (sulfur carrier)-H + 5'-deoxyadenosine + L-methionine + A + H(+)</text>
        <dbReference type="Rhea" id="RHEA:36339"/>
        <dbReference type="Rhea" id="RHEA-COMP:10375"/>
        <dbReference type="Rhea" id="RHEA-COMP:10377"/>
        <dbReference type="Rhea" id="RHEA-COMP:14737"/>
        <dbReference type="Rhea" id="RHEA-COMP:14739"/>
        <dbReference type="ChEBI" id="CHEBI:13193"/>
        <dbReference type="ChEBI" id="CHEBI:15378"/>
        <dbReference type="ChEBI" id="CHEBI:17319"/>
        <dbReference type="ChEBI" id="CHEBI:17499"/>
        <dbReference type="ChEBI" id="CHEBI:29917"/>
        <dbReference type="ChEBI" id="CHEBI:57844"/>
        <dbReference type="ChEBI" id="CHEBI:59789"/>
        <dbReference type="ChEBI" id="CHEBI:64428"/>
        <dbReference type="ChEBI" id="CHEBI:74415"/>
        <dbReference type="ChEBI" id="CHEBI:74416"/>
    </reaction>
    <physiologicalReaction direction="left-to-right" evidence="11">
        <dbReference type="Rhea" id="RHEA:36340"/>
    </physiologicalReaction>
</comment>
<keyword evidence="8 14" id="KW-0408">Iron</keyword>
<dbReference type="GO" id="GO:0046872">
    <property type="term" value="F:metal ion binding"/>
    <property type="evidence" value="ECO:0007669"/>
    <property type="project" value="UniProtKB-KW"/>
</dbReference>
<evidence type="ECO:0000256" key="2">
    <source>
        <dbReference type="ARBA" id="ARBA00022485"/>
    </source>
</evidence>
<dbReference type="HAMAP" id="MF_01864">
    <property type="entry name" value="tRNA_metthiotr_MiaB"/>
    <property type="match status" value="1"/>
</dbReference>
<comment type="subcellular location">
    <subcellularLocation>
        <location evidence="14">Cytoplasm</location>
    </subcellularLocation>
</comment>
<dbReference type="STRING" id="1249627.D779_0120"/>
<dbReference type="PROSITE" id="PS51449">
    <property type="entry name" value="MTTASE_N"/>
    <property type="match status" value="1"/>
</dbReference>
<feature type="binding site" evidence="14">
    <location>
        <position position="164"/>
    </location>
    <ligand>
        <name>[4Fe-4S] cluster</name>
        <dbReference type="ChEBI" id="CHEBI:49883"/>
        <label>2</label>
        <note>4Fe-4S-S-AdoMet</note>
    </ligand>
</feature>
<evidence type="ECO:0000256" key="12">
    <source>
        <dbReference type="ARBA" id="ARBA00052380"/>
    </source>
</evidence>
<dbReference type="PROSITE" id="PS50926">
    <property type="entry name" value="TRAM"/>
    <property type="match status" value="1"/>
</dbReference>
<dbReference type="Gene3D" id="3.40.50.12160">
    <property type="entry name" value="Methylthiotransferase, N-terminal domain"/>
    <property type="match status" value="1"/>
</dbReference>
<dbReference type="GO" id="GO:0051539">
    <property type="term" value="F:4 iron, 4 sulfur cluster binding"/>
    <property type="evidence" value="ECO:0007669"/>
    <property type="project" value="UniProtKB-UniRule"/>
</dbReference>
<dbReference type="PROSITE" id="PS01278">
    <property type="entry name" value="MTTASE_RADICAL"/>
    <property type="match status" value="1"/>
</dbReference>
<comment type="cofactor">
    <cofactor evidence="14">
        <name>[4Fe-4S] cluster</name>
        <dbReference type="ChEBI" id="CHEBI:49883"/>
    </cofactor>
    <text evidence="14">Binds 2 [4Fe-4S] clusters. One cluster is coordinated with 3 cysteines and an exchangeable S-adenosyl-L-methionine.</text>
</comment>
<dbReference type="SFLD" id="SFLDG01061">
    <property type="entry name" value="methylthiotransferase"/>
    <property type="match status" value="1"/>
</dbReference>
<dbReference type="SFLD" id="SFLDS00029">
    <property type="entry name" value="Radical_SAM"/>
    <property type="match status" value="1"/>
</dbReference>
<evidence type="ECO:0000256" key="4">
    <source>
        <dbReference type="ARBA" id="ARBA00022679"/>
    </source>
</evidence>
<dbReference type="InterPro" id="IPR006463">
    <property type="entry name" value="MiaB_methiolase"/>
</dbReference>
<comment type="catalytic activity">
    <reaction evidence="12">
        <text>2-thio-N(6)-dimethylallyladenosine(37) in tRNA + S-adenosyl-L-methionine = 2-methylsulfanyl-N(6)-dimethylallyladenosine(37) in tRNA + S-adenosyl-L-homocysteine + H(+)</text>
        <dbReference type="Rhea" id="RHEA:37063"/>
        <dbReference type="Rhea" id="RHEA-COMP:10376"/>
        <dbReference type="Rhea" id="RHEA-COMP:10377"/>
        <dbReference type="ChEBI" id="CHEBI:15378"/>
        <dbReference type="ChEBI" id="CHEBI:57856"/>
        <dbReference type="ChEBI" id="CHEBI:59789"/>
        <dbReference type="ChEBI" id="CHEBI:74416"/>
        <dbReference type="ChEBI" id="CHEBI:74417"/>
    </reaction>
    <physiologicalReaction direction="left-to-right" evidence="12">
        <dbReference type="Rhea" id="RHEA:37064"/>
    </physiologicalReaction>
</comment>
<gene>
    <name evidence="14" type="primary">miaB</name>
    <name evidence="18" type="ORF">D779_0120</name>
</gene>
<evidence type="ECO:0000256" key="5">
    <source>
        <dbReference type="ARBA" id="ARBA00022691"/>
    </source>
</evidence>
<dbReference type="NCBIfam" id="TIGR00089">
    <property type="entry name" value="MiaB/RimO family radical SAM methylthiotransferase"/>
    <property type="match status" value="1"/>
</dbReference>
<dbReference type="InterPro" id="IPR013848">
    <property type="entry name" value="Methylthiotransferase_N"/>
</dbReference>
<keyword evidence="9 14" id="KW-0411">Iron-sulfur</keyword>
<feature type="binding site" evidence="14">
    <location>
        <position position="161"/>
    </location>
    <ligand>
        <name>[4Fe-4S] cluster</name>
        <dbReference type="ChEBI" id="CHEBI:49883"/>
        <label>2</label>
        <note>4Fe-4S-S-AdoMet</note>
    </ligand>
</feature>
<comment type="similarity">
    <text evidence="14">Belongs to the methylthiotransferase family. MiaB subfamily.</text>
</comment>
<dbReference type="OrthoDB" id="9805215at2"/>
<dbReference type="eggNOG" id="COG0621">
    <property type="taxonomic scope" value="Bacteria"/>
</dbReference>
<dbReference type="InterPro" id="IPR007197">
    <property type="entry name" value="rSAM"/>
</dbReference>
<dbReference type="SFLD" id="SFLDG01082">
    <property type="entry name" value="B12-binding_domain_containing"/>
    <property type="match status" value="1"/>
</dbReference>
<dbReference type="InterPro" id="IPR058240">
    <property type="entry name" value="rSAM_sf"/>
</dbReference>
<feature type="binding site" evidence="14">
    <location>
        <position position="83"/>
    </location>
    <ligand>
        <name>[4Fe-4S] cluster</name>
        <dbReference type="ChEBI" id="CHEBI:49883"/>
        <label>1</label>
    </ligand>
</feature>
<evidence type="ECO:0000256" key="8">
    <source>
        <dbReference type="ARBA" id="ARBA00023004"/>
    </source>
</evidence>
<evidence type="ECO:0000259" key="15">
    <source>
        <dbReference type="PROSITE" id="PS50926"/>
    </source>
</evidence>
<evidence type="ECO:0000256" key="11">
    <source>
        <dbReference type="ARBA" id="ARBA00050926"/>
    </source>
</evidence>
<sequence length="443" mass="49378">MSPKLYIQTFGCQMNEYDSARIADALRESMGLELTETPEEADVLLLNTCSVREKAQEKVFSQLGRWRPWKAARPDLIIGVGGCVASQEGEAIRTRAPYVDLVFGPQTLHRLPRMIEDLRAERRPQVDVSFPEIEKFDCLPEPKADGPSAYVSVMEGCSKYCTYCIVPYTRGEEISRPFDDLIAEVAGLAEQGVREIHLLGQNVNAYRGEMADAEGETADLSLLIRYVAAIDGIDRIRFTTSHPVEFSDDLIEVFAEVPELVSFLHLPLQSGSDRILAAMKRGHTAADYADKIRRLRQARPDISISSDFIVGFPGETEEDFAATLAMVEEIGFDHSFSFVYSRRPGTPAADYPDEVPLAVKKERLERLQRLINTNAQRIGRQMVGTVQRVLVEGPSRKDPAQLSGRTENNRVVNFDGDPDRIGTFVDLSISEALPNSLRGHPTS</sequence>
<accession>W9VAP8</accession>
<proteinExistence type="inferred from homology"/>
<evidence type="ECO:0000313" key="19">
    <source>
        <dbReference type="Proteomes" id="UP000019460"/>
    </source>
</evidence>
<comment type="function">
    <text evidence="1 14">Catalyzes the methylthiolation of N6-(dimethylallyl)adenosine (i(6)A), leading to the formation of 2-methylthio-N6-(dimethylallyl)adenosine (ms(2)i(6)A) at position 37 in tRNAs that read codons beginning with uridine.</text>
</comment>
<evidence type="ECO:0000256" key="10">
    <source>
        <dbReference type="ARBA" id="ARBA00033765"/>
    </source>
</evidence>
<dbReference type="Gene3D" id="3.80.30.20">
    <property type="entry name" value="tm_1862 like domain"/>
    <property type="match status" value="1"/>
</dbReference>
<dbReference type="InterPro" id="IPR020612">
    <property type="entry name" value="Methylthiotransferase_CS"/>
</dbReference>
<keyword evidence="2 14" id="KW-0004">4Fe-4S</keyword>
<dbReference type="InterPro" id="IPR023404">
    <property type="entry name" value="rSAM_horseshoe"/>
</dbReference>
<feature type="binding site" evidence="14">
    <location>
        <position position="12"/>
    </location>
    <ligand>
        <name>[4Fe-4S] cluster</name>
        <dbReference type="ChEBI" id="CHEBI:49883"/>
        <label>1</label>
    </ligand>
</feature>
<comment type="catalytic activity">
    <reaction evidence="13">
        <text>N(6)-dimethylallyladenosine(37) in tRNA + (sulfur carrier)-SH + AH2 + 2 S-adenosyl-L-methionine = 2-methylsulfanyl-N(6)-dimethylallyladenosine(37) in tRNA + (sulfur carrier)-H + 5'-deoxyadenosine + L-methionine + A + S-adenosyl-L-homocysteine + 2 H(+)</text>
        <dbReference type="Rhea" id="RHEA:37067"/>
        <dbReference type="Rhea" id="RHEA-COMP:10375"/>
        <dbReference type="Rhea" id="RHEA-COMP:10376"/>
        <dbReference type="Rhea" id="RHEA-COMP:14737"/>
        <dbReference type="Rhea" id="RHEA-COMP:14739"/>
        <dbReference type="ChEBI" id="CHEBI:13193"/>
        <dbReference type="ChEBI" id="CHEBI:15378"/>
        <dbReference type="ChEBI" id="CHEBI:17319"/>
        <dbReference type="ChEBI" id="CHEBI:17499"/>
        <dbReference type="ChEBI" id="CHEBI:29917"/>
        <dbReference type="ChEBI" id="CHEBI:57844"/>
        <dbReference type="ChEBI" id="CHEBI:57856"/>
        <dbReference type="ChEBI" id="CHEBI:59789"/>
        <dbReference type="ChEBI" id="CHEBI:64428"/>
        <dbReference type="ChEBI" id="CHEBI:74415"/>
        <dbReference type="ChEBI" id="CHEBI:74417"/>
        <dbReference type="EC" id="2.8.4.3"/>
    </reaction>
    <physiologicalReaction direction="left-to-right" evidence="13">
        <dbReference type="Rhea" id="RHEA:37068"/>
    </physiologicalReaction>
</comment>
<evidence type="ECO:0000256" key="13">
    <source>
        <dbReference type="ARBA" id="ARBA00052587"/>
    </source>
</evidence>
<dbReference type="SMART" id="SM00729">
    <property type="entry name" value="Elp3"/>
    <property type="match status" value="1"/>
</dbReference>
<keyword evidence="6 14" id="KW-0819">tRNA processing</keyword>
<comment type="caution">
    <text evidence="18">The sequence shown here is derived from an EMBL/GenBank/DDBJ whole genome shotgun (WGS) entry which is preliminary data.</text>
</comment>
<dbReference type="InterPro" id="IPR006638">
    <property type="entry name" value="Elp3/MiaA/NifB-like_rSAM"/>
</dbReference>
<evidence type="ECO:0000256" key="14">
    <source>
        <dbReference type="HAMAP-Rule" id="MF_01864"/>
    </source>
</evidence>
<dbReference type="AlphaFoldDB" id="W9VAP8"/>
<dbReference type="Pfam" id="PF01938">
    <property type="entry name" value="TRAM"/>
    <property type="match status" value="1"/>
</dbReference>
<feature type="domain" description="TRAM" evidence="15">
    <location>
        <begin position="380"/>
        <end position="443"/>
    </location>
</feature>
<dbReference type="PANTHER" id="PTHR43020">
    <property type="entry name" value="CDK5 REGULATORY SUBUNIT-ASSOCIATED PROTEIN 1"/>
    <property type="match status" value="1"/>
</dbReference>
<dbReference type="PANTHER" id="PTHR43020:SF2">
    <property type="entry name" value="MITOCHONDRIAL TRNA METHYLTHIOTRANSFERASE CDK5RAP1"/>
    <property type="match status" value="1"/>
</dbReference>
<evidence type="ECO:0000256" key="1">
    <source>
        <dbReference type="ARBA" id="ARBA00003234"/>
    </source>
</evidence>
<dbReference type="EMBL" id="AONC01000010">
    <property type="protein sequence ID" value="EXJ16519.1"/>
    <property type="molecule type" value="Genomic_DNA"/>
</dbReference>
<dbReference type="NCBIfam" id="TIGR01574">
    <property type="entry name" value="miaB-methiolase"/>
    <property type="match status" value="1"/>
</dbReference>
<dbReference type="InterPro" id="IPR002792">
    <property type="entry name" value="TRAM_dom"/>
</dbReference>
<evidence type="ECO:0000256" key="6">
    <source>
        <dbReference type="ARBA" id="ARBA00022694"/>
    </source>
</evidence>
<keyword evidence="5 14" id="KW-0949">S-adenosyl-L-methionine</keyword>
<organism evidence="18 19">
    <name type="scientific">Imhoffiella purpurea</name>
    <dbReference type="NCBI Taxonomy" id="1249627"/>
    <lineage>
        <taxon>Bacteria</taxon>
        <taxon>Pseudomonadati</taxon>
        <taxon>Pseudomonadota</taxon>
        <taxon>Gammaproteobacteria</taxon>
        <taxon>Chromatiales</taxon>
        <taxon>Chromatiaceae</taxon>
        <taxon>Imhoffiella</taxon>
    </lineage>
</organism>
<evidence type="ECO:0000256" key="3">
    <source>
        <dbReference type="ARBA" id="ARBA00022490"/>
    </source>
</evidence>
<feature type="domain" description="Radical SAM core" evidence="17">
    <location>
        <begin position="143"/>
        <end position="377"/>
    </location>
</feature>
<feature type="binding site" evidence="14">
    <location>
        <position position="157"/>
    </location>
    <ligand>
        <name>[4Fe-4S] cluster</name>
        <dbReference type="ChEBI" id="CHEBI:49883"/>
        <label>2</label>
        <note>4Fe-4S-S-AdoMet</note>
    </ligand>
</feature>
<dbReference type="PROSITE" id="PS51918">
    <property type="entry name" value="RADICAL_SAM"/>
    <property type="match status" value="1"/>
</dbReference>
<feature type="binding site" evidence="14">
    <location>
        <position position="49"/>
    </location>
    <ligand>
        <name>[4Fe-4S] cluster</name>
        <dbReference type="ChEBI" id="CHEBI:49883"/>
        <label>1</label>
    </ligand>
</feature>
<dbReference type="InterPro" id="IPR038135">
    <property type="entry name" value="Methylthiotransferase_N_sf"/>
</dbReference>
<evidence type="ECO:0000259" key="16">
    <source>
        <dbReference type="PROSITE" id="PS51449"/>
    </source>
</evidence>
<dbReference type="SUPFAM" id="SSF102114">
    <property type="entry name" value="Radical SAM enzymes"/>
    <property type="match status" value="1"/>
</dbReference>
<dbReference type="Proteomes" id="UP000019460">
    <property type="component" value="Unassembled WGS sequence"/>
</dbReference>
<evidence type="ECO:0000256" key="7">
    <source>
        <dbReference type="ARBA" id="ARBA00022723"/>
    </source>
</evidence>
<name>W9VAP8_9GAMM</name>
<dbReference type="InterPro" id="IPR005839">
    <property type="entry name" value="Methylthiotransferase"/>
</dbReference>
<feature type="domain" description="MTTase N-terminal" evidence="16">
    <location>
        <begin position="3"/>
        <end position="120"/>
    </location>
</feature>
<dbReference type="SFLD" id="SFLDF00273">
    <property type="entry name" value="(dimethylallyl)adenosine_tRNA"/>
    <property type="match status" value="1"/>
</dbReference>
<comment type="subunit">
    <text evidence="14">Monomer.</text>
</comment>
<keyword evidence="7 14" id="KW-0479">Metal-binding</keyword>
<reference evidence="18 19" key="1">
    <citation type="submission" date="2012-11" db="EMBL/GenBank/DDBJ databases">
        <title>Genome assembly of Thiorhodococcus sp. AK35.</title>
        <authorList>
            <person name="Nupur N."/>
            <person name="Khatri I."/>
            <person name="Subramanian S."/>
            <person name="Pinnaka A."/>
        </authorList>
    </citation>
    <scope>NUCLEOTIDE SEQUENCE [LARGE SCALE GENOMIC DNA]</scope>
    <source>
        <strain evidence="18 19">AK35</strain>
    </source>
</reference>
<dbReference type="CDD" id="cd01335">
    <property type="entry name" value="Radical_SAM"/>
    <property type="match status" value="1"/>
</dbReference>
<evidence type="ECO:0000256" key="9">
    <source>
        <dbReference type="ARBA" id="ARBA00023014"/>
    </source>
</evidence>
<dbReference type="FunFam" id="3.80.30.20:FF:000001">
    <property type="entry name" value="tRNA-2-methylthio-N(6)-dimethylallyladenosine synthase 2"/>
    <property type="match status" value="1"/>
</dbReference>
<dbReference type="GO" id="GO:0035597">
    <property type="term" value="F:tRNA-2-methylthio-N(6)-dimethylallyladenosine(37) synthase activity"/>
    <property type="evidence" value="ECO:0007669"/>
    <property type="project" value="UniProtKB-EC"/>
</dbReference>
<dbReference type="GO" id="GO:0005829">
    <property type="term" value="C:cytosol"/>
    <property type="evidence" value="ECO:0007669"/>
    <property type="project" value="TreeGrafter"/>
</dbReference>
<dbReference type="PATRIC" id="fig|1249627.3.peg.757"/>
<evidence type="ECO:0000313" key="18">
    <source>
        <dbReference type="EMBL" id="EXJ16519.1"/>
    </source>
</evidence>
<dbReference type="RefSeq" id="WP_043749603.1">
    <property type="nucleotide sequence ID" value="NZ_AONC01000010.1"/>
</dbReference>
<evidence type="ECO:0000259" key="17">
    <source>
        <dbReference type="PROSITE" id="PS51918"/>
    </source>
</evidence>
<dbReference type="Pfam" id="PF00919">
    <property type="entry name" value="UPF0004"/>
    <property type="match status" value="1"/>
</dbReference>